<comment type="caution">
    <text evidence="1">The sequence shown here is derived from an EMBL/GenBank/DDBJ whole genome shotgun (WGS) entry which is preliminary data.</text>
</comment>
<accession>A0ACC0YC81</accession>
<organism evidence="1 2">
    <name type="scientific">Pistacia integerrima</name>
    <dbReference type="NCBI Taxonomy" id="434235"/>
    <lineage>
        <taxon>Eukaryota</taxon>
        <taxon>Viridiplantae</taxon>
        <taxon>Streptophyta</taxon>
        <taxon>Embryophyta</taxon>
        <taxon>Tracheophyta</taxon>
        <taxon>Spermatophyta</taxon>
        <taxon>Magnoliopsida</taxon>
        <taxon>eudicotyledons</taxon>
        <taxon>Gunneridae</taxon>
        <taxon>Pentapetalae</taxon>
        <taxon>rosids</taxon>
        <taxon>malvids</taxon>
        <taxon>Sapindales</taxon>
        <taxon>Anacardiaceae</taxon>
        <taxon>Pistacia</taxon>
    </lineage>
</organism>
<reference evidence="2" key="1">
    <citation type="journal article" date="2023" name="G3 (Bethesda)">
        <title>Genome assembly and association tests identify interacting loci associated with vigor, precocity, and sex in interspecific pistachio rootstocks.</title>
        <authorList>
            <person name="Palmer W."/>
            <person name="Jacygrad E."/>
            <person name="Sagayaradj S."/>
            <person name="Cavanaugh K."/>
            <person name="Han R."/>
            <person name="Bertier L."/>
            <person name="Beede B."/>
            <person name="Kafkas S."/>
            <person name="Golino D."/>
            <person name="Preece J."/>
            <person name="Michelmore R."/>
        </authorList>
    </citation>
    <scope>NUCLEOTIDE SEQUENCE [LARGE SCALE GENOMIC DNA]</scope>
</reference>
<dbReference type="Proteomes" id="UP001163603">
    <property type="component" value="Chromosome 7"/>
</dbReference>
<protein>
    <submittedName>
        <fullName evidence="1">Uncharacterized protein</fullName>
    </submittedName>
</protein>
<proteinExistence type="predicted"/>
<sequence length="55" mass="6204">MEQPSSPGTHPVEMKACIEELVKFTLESHINQTLQLDLALSKDFLSPSTCSTHFW</sequence>
<name>A0ACC0YC81_9ROSI</name>
<dbReference type="EMBL" id="CM047742">
    <property type="protein sequence ID" value="KAJ0034726.1"/>
    <property type="molecule type" value="Genomic_DNA"/>
</dbReference>
<keyword evidence="2" id="KW-1185">Reference proteome</keyword>
<gene>
    <name evidence="1" type="ORF">Pint_25884</name>
</gene>
<evidence type="ECO:0000313" key="2">
    <source>
        <dbReference type="Proteomes" id="UP001163603"/>
    </source>
</evidence>
<evidence type="ECO:0000313" key="1">
    <source>
        <dbReference type="EMBL" id="KAJ0034726.1"/>
    </source>
</evidence>